<name>A0A229RUG5_9PSEU</name>
<dbReference type="GO" id="GO:0006139">
    <property type="term" value="P:nucleobase-containing compound metabolic process"/>
    <property type="evidence" value="ECO:0007669"/>
    <property type="project" value="InterPro"/>
</dbReference>
<dbReference type="InterPro" id="IPR011994">
    <property type="entry name" value="Cytidylate_kinase_dom"/>
</dbReference>
<protein>
    <recommendedName>
        <fullName evidence="1">(d)CMP kinase</fullName>
        <ecNumber evidence="1">2.7.4.25</ecNumber>
    </recommendedName>
</protein>
<keyword evidence="4" id="KW-0418">Kinase</keyword>
<evidence type="ECO:0000259" key="9">
    <source>
        <dbReference type="Pfam" id="PF02224"/>
    </source>
</evidence>
<comment type="catalytic activity">
    <reaction evidence="7">
        <text>CMP + ATP = CDP + ADP</text>
        <dbReference type="Rhea" id="RHEA:11600"/>
        <dbReference type="ChEBI" id="CHEBI:30616"/>
        <dbReference type="ChEBI" id="CHEBI:58069"/>
        <dbReference type="ChEBI" id="CHEBI:60377"/>
        <dbReference type="ChEBI" id="CHEBI:456216"/>
        <dbReference type="EC" id="2.7.4.25"/>
    </reaction>
</comment>
<evidence type="ECO:0000256" key="8">
    <source>
        <dbReference type="SAM" id="MobiDB-lite"/>
    </source>
</evidence>
<dbReference type="RefSeq" id="WP_093936994.1">
    <property type="nucleotide sequence ID" value="NZ_NMQT01000102.1"/>
</dbReference>
<dbReference type="AlphaFoldDB" id="A0A229RUG5"/>
<dbReference type="OrthoDB" id="9807434at2"/>
<sequence>MRRSRASARSYAPPKKLPRRRGDVLSGTETGPNSALTSPRHTPESLRSPAVTGLVPAVARIPGAHTHATTLIRQWTADHTPRIIEGRDIGTAVIPTARVELYRTTTPEIPAQRRTLQNGTAGDEQGLASIHSRHEADTSRSTAPLKPAHDAVITDTSTLTIDEVVRRVVATCRERGHAAT</sequence>
<reference evidence="10 11" key="1">
    <citation type="submission" date="2017-07" db="EMBL/GenBank/DDBJ databases">
        <title>Amycolatopsis thailandensis Genome sequencing and assembly.</title>
        <authorList>
            <person name="Kaur N."/>
            <person name="Mayilraj S."/>
        </authorList>
    </citation>
    <scope>NUCLEOTIDE SEQUENCE [LARGE SCALE GENOMIC DNA]</scope>
    <source>
        <strain evidence="10 11">JCM 16380</strain>
    </source>
</reference>
<evidence type="ECO:0000256" key="4">
    <source>
        <dbReference type="ARBA" id="ARBA00022777"/>
    </source>
</evidence>
<feature type="domain" description="Cytidylate kinase" evidence="9">
    <location>
        <begin position="40"/>
        <end position="172"/>
    </location>
</feature>
<dbReference type="Proteomes" id="UP000215223">
    <property type="component" value="Unassembled WGS sequence"/>
</dbReference>
<dbReference type="GO" id="GO:0036431">
    <property type="term" value="F:dCMP kinase activity"/>
    <property type="evidence" value="ECO:0007669"/>
    <property type="project" value="InterPro"/>
</dbReference>
<evidence type="ECO:0000313" key="10">
    <source>
        <dbReference type="EMBL" id="OXM50333.1"/>
    </source>
</evidence>
<evidence type="ECO:0000256" key="7">
    <source>
        <dbReference type="ARBA" id="ARBA00048478"/>
    </source>
</evidence>
<dbReference type="Pfam" id="PF02224">
    <property type="entry name" value="Cytidylate_kin"/>
    <property type="match status" value="1"/>
</dbReference>
<dbReference type="GO" id="GO:0005524">
    <property type="term" value="F:ATP binding"/>
    <property type="evidence" value="ECO:0007669"/>
    <property type="project" value="UniProtKB-KW"/>
</dbReference>
<feature type="region of interest" description="Disordered" evidence="8">
    <location>
        <begin position="1"/>
        <end position="48"/>
    </location>
</feature>
<accession>A0A229RUG5</accession>
<organism evidence="10 11">
    <name type="scientific">Amycolatopsis thailandensis</name>
    <dbReference type="NCBI Taxonomy" id="589330"/>
    <lineage>
        <taxon>Bacteria</taxon>
        <taxon>Bacillati</taxon>
        <taxon>Actinomycetota</taxon>
        <taxon>Actinomycetes</taxon>
        <taxon>Pseudonocardiales</taxon>
        <taxon>Pseudonocardiaceae</taxon>
        <taxon>Amycolatopsis</taxon>
    </lineage>
</organism>
<keyword evidence="5" id="KW-0067">ATP-binding</keyword>
<evidence type="ECO:0000313" key="11">
    <source>
        <dbReference type="Proteomes" id="UP000215223"/>
    </source>
</evidence>
<comment type="catalytic activity">
    <reaction evidence="6">
        <text>dCMP + ATP = dCDP + ADP</text>
        <dbReference type="Rhea" id="RHEA:25094"/>
        <dbReference type="ChEBI" id="CHEBI:30616"/>
        <dbReference type="ChEBI" id="CHEBI:57566"/>
        <dbReference type="ChEBI" id="CHEBI:58593"/>
        <dbReference type="ChEBI" id="CHEBI:456216"/>
        <dbReference type="EC" id="2.7.4.25"/>
    </reaction>
</comment>
<evidence type="ECO:0000256" key="2">
    <source>
        <dbReference type="ARBA" id="ARBA00022679"/>
    </source>
</evidence>
<evidence type="ECO:0000256" key="6">
    <source>
        <dbReference type="ARBA" id="ARBA00047615"/>
    </source>
</evidence>
<evidence type="ECO:0000256" key="5">
    <source>
        <dbReference type="ARBA" id="ARBA00022840"/>
    </source>
</evidence>
<keyword evidence="3" id="KW-0547">Nucleotide-binding</keyword>
<keyword evidence="2" id="KW-0808">Transferase</keyword>
<evidence type="ECO:0000256" key="1">
    <source>
        <dbReference type="ARBA" id="ARBA00012906"/>
    </source>
</evidence>
<dbReference type="Gene3D" id="3.40.50.300">
    <property type="entry name" value="P-loop containing nucleotide triphosphate hydrolases"/>
    <property type="match status" value="1"/>
</dbReference>
<keyword evidence="11" id="KW-1185">Reference proteome</keyword>
<dbReference type="InterPro" id="IPR027417">
    <property type="entry name" value="P-loop_NTPase"/>
</dbReference>
<comment type="caution">
    <text evidence="10">The sequence shown here is derived from an EMBL/GenBank/DDBJ whole genome shotgun (WGS) entry which is preliminary data.</text>
</comment>
<proteinExistence type="predicted"/>
<evidence type="ECO:0000256" key="3">
    <source>
        <dbReference type="ARBA" id="ARBA00022741"/>
    </source>
</evidence>
<dbReference type="SUPFAM" id="SSF52540">
    <property type="entry name" value="P-loop containing nucleoside triphosphate hydrolases"/>
    <property type="match status" value="1"/>
</dbReference>
<dbReference type="EMBL" id="NMQT01000102">
    <property type="protein sequence ID" value="OXM50333.1"/>
    <property type="molecule type" value="Genomic_DNA"/>
</dbReference>
<feature type="compositionally biased region" description="Polar residues" evidence="8">
    <location>
        <begin position="27"/>
        <end position="40"/>
    </location>
</feature>
<gene>
    <name evidence="10" type="ORF">CFP71_28295</name>
</gene>
<dbReference type="EC" id="2.7.4.25" evidence="1"/>